<protein>
    <submittedName>
        <fullName evidence="2">Unannotated protein</fullName>
    </submittedName>
</protein>
<feature type="region of interest" description="Disordered" evidence="1">
    <location>
        <begin position="1"/>
        <end position="31"/>
    </location>
</feature>
<dbReference type="EMBL" id="CAFBNC010000009">
    <property type="protein sequence ID" value="CAB4925322.1"/>
    <property type="molecule type" value="Genomic_DNA"/>
</dbReference>
<evidence type="ECO:0000256" key="1">
    <source>
        <dbReference type="SAM" id="MobiDB-lite"/>
    </source>
</evidence>
<proteinExistence type="predicted"/>
<dbReference type="EMBL" id="CAEMXZ010000020">
    <property type="protein sequence ID" value="CAB4322917.1"/>
    <property type="molecule type" value="Genomic_DNA"/>
</dbReference>
<sequence>MFDTGGVTASPSPSFLNAGPDPGTNPGTDPGSVIRRLSELIRPVTFAREQTLPVLEPLAPLLADGALTRGSLLRVCGIGATSLALSLMAAGSRDGSWSAVIGLPELGLVAAAEHGLVLDRLALIDAPPTRRSAELIAAVLDGVDLVLLDARMMLSGAESRRIAARLRERGSVLIMVEPVCSMAPVIALSQTSRTRTSTARTSMSQAAGGWSPDVVLTVAGSQWQGLGEGHGTLRRRRVRIDAVGRGRAARPRQLEVLLPADQGSVDVID</sequence>
<organism evidence="2">
    <name type="scientific">freshwater metagenome</name>
    <dbReference type="NCBI Taxonomy" id="449393"/>
    <lineage>
        <taxon>unclassified sequences</taxon>
        <taxon>metagenomes</taxon>
        <taxon>ecological metagenomes</taxon>
    </lineage>
</organism>
<evidence type="ECO:0000313" key="3">
    <source>
        <dbReference type="EMBL" id="CAB4925322.1"/>
    </source>
</evidence>
<dbReference type="AlphaFoldDB" id="A0A6J5YEQ1"/>
<gene>
    <name evidence="2" type="ORF">UFOPK1392_00658</name>
    <name evidence="3" type="ORF">UFOPK3733_00330</name>
</gene>
<feature type="compositionally biased region" description="Low complexity" evidence="1">
    <location>
        <begin position="19"/>
        <end position="31"/>
    </location>
</feature>
<accession>A0A6J5YEQ1</accession>
<evidence type="ECO:0000313" key="2">
    <source>
        <dbReference type="EMBL" id="CAB4322917.1"/>
    </source>
</evidence>
<name>A0A6J5YEQ1_9ZZZZ</name>
<reference evidence="2" key="1">
    <citation type="submission" date="2020-05" db="EMBL/GenBank/DDBJ databases">
        <authorList>
            <person name="Chiriac C."/>
            <person name="Salcher M."/>
            <person name="Ghai R."/>
            <person name="Kavagutti S V."/>
        </authorList>
    </citation>
    <scope>NUCLEOTIDE SEQUENCE</scope>
</reference>